<name>A0A517WZT5_9PLAN</name>
<reference evidence="5 6" key="1">
    <citation type="submission" date="2019-03" db="EMBL/GenBank/DDBJ databases">
        <title>Deep-cultivation of Planctomycetes and their phenomic and genomic characterization uncovers novel biology.</title>
        <authorList>
            <person name="Wiegand S."/>
            <person name="Jogler M."/>
            <person name="Boedeker C."/>
            <person name="Pinto D."/>
            <person name="Vollmers J."/>
            <person name="Rivas-Marin E."/>
            <person name="Kohn T."/>
            <person name="Peeters S.H."/>
            <person name="Heuer A."/>
            <person name="Rast P."/>
            <person name="Oberbeckmann S."/>
            <person name="Bunk B."/>
            <person name="Jeske O."/>
            <person name="Meyerdierks A."/>
            <person name="Storesund J.E."/>
            <person name="Kallscheuer N."/>
            <person name="Luecker S."/>
            <person name="Lage O.M."/>
            <person name="Pohl T."/>
            <person name="Merkel B.J."/>
            <person name="Hornburger P."/>
            <person name="Mueller R.-W."/>
            <person name="Bruemmer F."/>
            <person name="Labrenz M."/>
            <person name="Spormann A.M."/>
            <person name="Op den Camp H."/>
            <person name="Overmann J."/>
            <person name="Amann R."/>
            <person name="Jetten M.S.M."/>
            <person name="Mascher T."/>
            <person name="Medema M.H."/>
            <person name="Devos D.P."/>
            <person name="Kaster A.-K."/>
            <person name="Ovreas L."/>
            <person name="Rohde M."/>
            <person name="Galperin M.Y."/>
            <person name="Jogler C."/>
        </authorList>
    </citation>
    <scope>NUCLEOTIDE SEQUENCE [LARGE SCALE GENOMIC DNA]</scope>
    <source>
        <strain evidence="5 6">V202</strain>
    </source>
</reference>
<dbReference type="Pfam" id="PF13176">
    <property type="entry name" value="TPR_7"/>
    <property type="match status" value="1"/>
</dbReference>
<keyword evidence="5" id="KW-0328">Glycosyltransferase</keyword>
<dbReference type="SUPFAM" id="SSF53335">
    <property type="entry name" value="S-adenosyl-L-methionine-dependent methyltransferases"/>
    <property type="match status" value="1"/>
</dbReference>
<dbReference type="EMBL" id="CP037422">
    <property type="protein sequence ID" value="QDU10762.1"/>
    <property type="molecule type" value="Genomic_DNA"/>
</dbReference>
<keyword evidence="6" id="KW-1185">Reference proteome</keyword>
<dbReference type="RefSeq" id="WP_145178652.1">
    <property type="nucleotide sequence ID" value="NZ_CP037422.1"/>
</dbReference>
<dbReference type="InterPro" id="IPR055259">
    <property type="entry name" value="YkvP/CgeB_Glyco_trans-like"/>
</dbReference>
<dbReference type="PANTHER" id="PTHR43179:SF7">
    <property type="entry name" value="RHAMNOSYLTRANSFERASE WBBL"/>
    <property type="match status" value="1"/>
</dbReference>
<evidence type="ECO:0000256" key="2">
    <source>
        <dbReference type="SAM" id="MobiDB-lite"/>
    </source>
</evidence>
<dbReference type="SUPFAM" id="SSF48452">
    <property type="entry name" value="TPR-like"/>
    <property type="match status" value="2"/>
</dbReference>
<accession>A0A517WZT5</accession>
<dbReference type="Gene3D" id="3.90.550.10">
    <property type="entry name" value="Spore Coat Polysaccharide Biosynthesis Protein SpsA, Chain A"/>
    <property type="match status" value="3"/>
</dbReference>
<evidence type="ECO:0000313" key="6">
    <source>
        <dbReference type="Proteomes" id="UP000318384"/>
    </source>
</evidence>
<dbReference type="Pfam" id="PF13414">
    <property type="entry name" value="TPR_11"/>
    <property type="match status" value="1"/>
</dbReference>
<protein>
    <submittedName>
        <fullName evidence="5">SPBc2 prophage-derived glycosyltransferase SunS</fullName>
        <ecNumber evidence="5">2.4.1.-</ecNumber>
    </submittedName>
</protein>
<dbReference type="InterPro" id="IPR029044">
    <property type="entry name" value="Nucleotide-diphossugar_trans"/>
</dbReference>
<dbReference type="InterPro" id="IPR001173">
    <property type="entry name" value="Glyco_trans_2-like"/>
</dbReference>
<dbReference type="OrthoDB" id="2592041at2"/>
<feature type="region of interest" description="Disordered" evidence="2">
    <location>
        <begin position="525"/>
        <end position="553"/>
    </location>
</feature>
<dbReference type="SMART" id="SM00028">
    <property type="entry name" value="TPR"/>
    <property type="match status" value="6"/>
</dbReference>
<evidence type="ECO:0000313" key="5">
    <source>
        <dbReference type="EMBL" id="QDU10762.1"/>
    </source>
</evidence>
<feature type="repeat" description="TPR" evidence="1">
    <location>
        <begin position="1487"/>
        <end position="1520"/>
    </location>
</feature>
<keyword evidence="1" id="KW-0802">TPR repeat</keyword>
<dbReference type="InterPro" id="IPR019734">
    <property type="entry name" value="TPR_rpt"/>
</dbReference>
<dbReference type="Proteomes" id="UP000318384">
    <property type="component" value="Chromosome"/>
</dbReference>
<sequence>MTIKRIALIFDNQARPETTGFYCRRALGSLVEVEHFIPEEISEIPTGKFDLFLNIDDGFQYHLPDHLRPAACWVIDTHMNFEWCLEKTARYDFVFAAQNDGAERLQHEGIVSALWLPLACDPEIHRPYSEPKQYDFSFVGNLVGQERCALLESLNEKYPDCFIGQTYFEEMARTYAASHVIFNRSVKNDVNMRVFEALGCGGLLLTNDLSENGQAELFTDGKHLVTYQCLEELCDKMDYYLKRETERNKIARQGHKLAVSQHTYQHRMQSLLASIETHPAKTSVSMPPTNSVFVPSSDLEIRQPNYQIHLPDQSVSACLLSWKRPQNIAQIVTDLRRYPFIDDILVWNNNPEIHLDIEVEGVHVIQSEQNQVTYGRFLCAQRAKHPIIYTQDDDCLVHNIPELYESFLASPDRITHGLKHPHLFENATNCFGQAQMALVGWGAFFQKEWVSVLEAYREEFGEDELLIRKADRFFSLLLNQRHQSLLAQVTDLEGASGTEALSVRDDHLELSDQAVERALTLLQQTPCSKPANKTSTHAPQASDSKSPPQQDRSYFEFPRPEVVTLVPSTAHNILDLGCGSGRLGESLKQRQSATVTGVELDRFAAETAQQRLDRVIQNNIEALSEEFQEAEFDCVVCADVLEHLKAPEQVLNKIANWLTPEGTIVASIPNVRNQSVLTGLMEGNWTYECAGLLDQTHYRFFTRREIEKLFFRAGYQIDKLQIVPGPGYQEWQTQGYPGKIQIGNLHIDGLPPEEVEEFYAYQYLVTATKRPQPDYGLTSIIIVTHNQLPYTQQCIDSLRMRTDEPYELIFVDNGSTDGTPAYLNTLADAKFILNSENRGFPAAVNQGIEIASGNNILLLNNDTLLTTGWLNRLLTQLHSSAEIGIVGPVSNNVSGPQQIPISYTDLSSLDGFAWDWGKRHDQQSLDEERLVGFCMLMKREVVNQIGTLDEQFGIGCFEDDDFCRRAITAGYRTVIAVGAFVHHFGSRSFIGSGADFAGIMQENERKYRKKWQSDLRPKEESVETSVTDDTDYPHTLSLCMIVRDNEDTIGPCLESIQPWVDEMIVVDTGSVDRTPEICREYGARMFEFPWCDDFSAARNESIKYAQGKWIFWMDSDDTITAECGKKLKALAAQSHPDRTLGYIMQVHCPGPEWDVSMTAVDHVKLFRNHPELQFEHRIHEQIIPAIRRLGGEVAWTDLYVVHSGSDHSVEGRKRKLERDYRLLKLDNRERPNHPFVLFNLGMTYADDEKYPEAIKYLKQCLGVSDPGESQVRKAYALLVNALSQNEQHQDAWDYCSQGLSHFPSDKELLFRQAMLQHHFGRLLDAEKTYLRVINEQTDRHFTSIDVGLCGYKTRHNLAIVYDEMGKLEEAEAQWRLIIKEIPTYTTAWKCLGETLLKADKLEQVEQLAMRMRGQEETHIDGFILSARLLERQGKPDQAIVQLQKKLDQKPQAIELLRELCRLNFERSSPEKSLSVLQTLAEKDPNDASAFHNLGTTFLQLNQCEKAIANYKKSLELRPESAATWHLLGHAYQNEGDCLCAKSAWHETLRLCPGHNEAAQLLHSV</sequence>
<feature type="repeat" description="TPR" evidence="1">
    <location>
        <begin position="1234"/>
        <end position="1267"/>
    </location>
</feature>
<dbReference type="SUPFAM" id="SSF53756">
    <property type="entry name" value="UDP-Glycosyltransferase/glycogen phosphorylase"/>
    <property type="match status" value="1"/>
</dbReference>
<dbReference type="InterPro" id="IPR029063">
    <property type="entry name" value="SAM-dependent_MTases_sf"/>
</dbReference>
<keyword evidence="5" id="KW-0808">Transferase</keyword>
<dbReference type="PROSITE" id="PS50005">
    <property type="entry name" value="TPR"/>
    <property type="match status" value="2"/>
</dbReference>
<dbReference type="Pfam" id="PF14559">
    <property type="entry name" value="TPR_19"/>
    <property type="match status" value="1"/>
</dbReference>
<dbReference type="InterPro" id="IPR011990">
    <property type="entry name" value="TPR-like_helical_dom_sf"/>
</dbReference>
<dbReference type="Pfam" id="PF13489">
    <property type="entry name" value="Methyltransf_23"/>
    <property type="match status" value="1"/>
</dbReference>
<evidence type="ECO:0000259" key="3">
    <source>
        <dbReference type="Pfam" id="PF00535"/>
    </source>
</evidence>
<dbReference type="PROSITE" id="PS50293">
    <property type="entry name" value="TPR_REGION"/>
    <property type="match status" value="1"/>
</dbReference>
<dbReference type="GO" id="GO:0016757">
    <property type="term" value="F:glycosyltransferase activity"/>
    <property type="evidence" value="ECO:0007669"/>
    <property type="project" value="UniProtKB-KW"/>
</dbReference>
<dbReference type="Gene3D" id="1.25.40.10">
    <property type="entry name" value="Tetratricopeptide repeat domain"/>
    <property type="match status" value="1"/>
</dbReference>
<dbReference type="CDD" id="cd02511">
    <property type="entry name" value="Beta4Glucosyltransferase"/>
    <property type="match status" value="1"/>
</dbReference>
<feature type="compositionally biased region" description="Polar residues" evidence="2">
    <location>
        <begin position="525"/>
        <end position="552"/>
    </location>
</feature>
<evidence type="ECO:0000256" key="1">
    <source>
        <dbReference type="PROSITE-ProRule" id="PRU00339"/>
    </source>
</evidence>
<dbReference type="Gene3D" id="3.40.50.2000">
    <property type="entry name" value="Glycogen Phosphorylase B"/>
    <property type="match status" value="1"/>
</dbReference>
<feature type="domain" description="Glycosyltransferase 2-like" evidence="3">
    <location>
        <begin position="1037"/>
        <end position="1150"/>
    </location>
</feature>
<dbReference type="Gene3D" id="3.40.50.150">
    <property type="entry name" value="Vaccinia Virus protein VP39"/>
    <property type="match status" value="1"/>
</dbReference>
<dbReference type="CDD" id="cd02440">
    <property type="entry name" value="AdoMet_MTases"/>
    <property type="match status" value="1"/>
</dbReference>
<feature type="domain" description="Glycosyltransferase 2-like" evidence="3">
    <location>
        <begin position="779"/>
        <end position="945"/>
    </location>
</feature>
<dbReference type="SUPFAM" id="SSF53448">
    <property type="entry name" value="Nucleotide-diphospho-sugar transferases"/>
    <property type="match status" value="3"/>
</dbReference>
<dbReference type="PANTHER" id="PTHR43179">
    <property type="entry name" value="RHAMNOSYLTRANSFERASE WBBL"/>
    <property type="match status" value="1"/>
</dbReference>
<organism evidence="5 6">
    <name type="scientific">Gimesia aquarii</name>
    <dbReference type="NCBI Taxonomy" id="2527964"/>
    <lineage>
        <taxon>Bacteria</taxon>
        <taxon>Pseudomonadati</taxon>
        <taxon>Planctomycetota</taxon>
        <taxon>Planctomycetia</taxon>
        <taxon>Planctomycetales</taxon>
        <taxon>Planctomycetaceae</taxon>
        <taxon>Gimesia</taxon>
    </lineage>
</organism>
<dbReference type="Pfam" id="PF00535">
    <property type="entry name" value="Glycos_transf_2"/>
    <property type="match status" value="2"/>
</dbReference>
<dbReference type="EC" id="2.4.1.-" evidence="5"/>
<dbReference type="Pfam" id="PF13524">
    <property type="entry name" value="Glyco_trans_1_2"/>
    <property type="match status" value="1"/>
</dbReference>
<feature type="domain" description="Spore protein YkvP/CgeB glycosyl transferase-like" evidence="4">
    <location>
        <begin position="133"/>
        <end position="273"/>
    </location>
</feature>
<evidence type="ECO:0000259" key="4">
    <source>
        <dbReference type="Pfam" id="PF13524"/>
    </source>
</evidence>
<gene>
    <name evidence="5" type="primary">sunS_3</name>
    <name evidence="5" type="ORF">V202x_41740</name>
</gene>
<proteinExistence type="predicted"/>
<dbReference type="CDD" id="cd04186">
    <property type="entry name" value="GT_2_like_c"/>
    <property type="match status" value="1"/>
</dbReference>